<accession>A0A4R4ZVR0</accession>
<keyword evidence="2" id="KW-1185">Reference proteome</keyword>
<evidence type="ECO:0000313" key="2">
    <source>
        <dbReference type="Proteomes" id="UP000294513"/>
    </source>
</evidence>
<dbReference type="EMBL" id="SMKU01000525">
    <property type="protein sequence ID" value="TDD62600.1"/>
    <property type="molecule type" value="Genomic_DNA"/>
</dbReference>
<evidence type="ECO:0000313" key="1">
    <source>
        <dbReference type="EMBL" id="TDD62600.1"/>
    </source>
</evidence>
<protein>
    <submittedName>
        <fullName evidence="1">Uncharacterized protein</fullName>
    </submittedName>
</protein>
<dbReference type="Proteomes" id="UP000294513">
    <property type="component" value="Unassembled WGS sequence"/>
</dbReference>
<name>A0A4R4ZVR0_9ACTN</name>
<comment type="caution">
    <text evidence="1">The sequence shown here is derived from an EMBL/GenBank/DDBJ whole genome shotgun (WGS) entry which is preliminary data.</text>
</comment>
<proteinExistence type="predicted"/>
<dbReference type="AlphaFoldDB" id="A0A4R4ZVR0"/>
<dbReference type="OrthoDB" id="3480693at2"/>
<organism evidence="1 2">
    <name type="scientific">Actinomadura rubrisoli</name>
    <dbReference type="NCBI Taxonomy" id="2530368"/>
    <lineage>
        <taxon>Bacteria</taxon>
        <taxon>Bacillati</taxon>
        <taxon>Actinomycetota</taxon>
        <taxon>Actinomycetes</taxon>
        <taxon>Streptosporangiales</taxon>
        <taxon>Thermomonosporaceae</taxon>
        <taxon>Actinomadura</taxon>
    </lineage>
</organism>
<gene>
    <name evidence="1" type="ORF">E1298_44525</name>
</gene>
<reference evidence="1 2" key="1">
    <citation type="submission" date="2019-03" db="EMBL/GenBank/DDBJ databases">
        <title>Draft genome sequences of novel Actinobacteria.</title>
        <authorList>
            <person name="Sahin N."/>
            <person name="Ay H."/>
            <person name="Saygin H."/>
        </authorList>
    </citation>
    <scope>NUCLEOTIDE SEQUENCE [LARGE SCALE GENOMIC DNA]</scope>
    <source>
        <strain evidence="1 2">H3C3</strain>
    </source>
</reference>
<dbReference type="RefSeq" id="WP_131903412.1">
    <property type="nucleotide sequence ID" value="NZ_SMKU01000525.1"/>
</dbReference>
<sequence>MHAHATAFIACRHPVHQHRGRHAGPAAPRFGDDDLLLFLLTSTWELRTARPAPALPLSELTEDELIEFWSDPADAEPSA</sequence>